<accession>A0A074W442</accession>
<dbReference type="EMBL" id="KL584828">
    <property type="protein sequence ID" value="KEQ64662.1"/>
    <property type="molecule type" value="Genomic_DNA"/>
</dbReference>
<keyword evidence="4" id="KW-1185">Reference proteome</keyword>
<keyword evidence="1" id="KW-0175">Coiled coil</keyword>
<reference evidence="3 4" key="1">
    <citation type="journal article" date="2014" name="BMC Genomics">
        <title>Genome sequencing of four Aureobasidium pullulans varieties: biotechnological potential, stress tolerance, and description of new species.</title>
        <authorList>
            <person name="Gostin Ar C."/>
            <person name="Ohm R.A."/>
            <person name="Kogej T."/>
            <person name="Sonjak S."/>
            <person name="Turk M."/>
            <person name="Zajc J."/>
            <person name="Zalar P."/>
            <person name="Grube M."/>
            <person name="Sun H."/>
            <person name="Han J."/>
            <person name="Sharma A."/>
            <person name="Chiniquy J."/>
            <person name="Ngan C.Y."/>
            <person name="Lipzen A."/>
            <person name="Barry K."/>
            <person name="Grigoriev I.V."/>
            <person name="Gunde-Cimerman N."/>
        </authorList>
    </citation>
    <scope>NUCLEOTIDE SEQUENCE [LARGE SCALE GENOMIC DNA]</scope>
    <source>
        <strain evidence="3 4">CBS 110374</strain>
    </source>
</reference>
<feature type="coiled-coil region" evidence="1">
    <location>
        <begin position="93"/>
        <end position="141"/>
    </location>
</feature>
<dbReference type="AlphaFoldDB" id="A0A074W442"/>
<dbReference type="Proteomes" id="UP000030672">
    <property type="component" value="Unassembled WGS sequence"/>
</dbReference>
<evidence type="ECO:0000256" key="2">
    <source>
        <dbReference type="SAM" id="MobiDB-lite"/>
    </source>
</evidence>
<name>A0A074W442_AURM1</name>
<sequence>MGHNHSKSRQQHQTTLSSLQNDPADLPPTYTEVFEDTPKLHQSDKVASTSKTTGTGYETKRDELLLAVKDRERELVQTINQVRAGKRYTESVIASLEQEVRTLKQSLRQKTKDITSLEEQLEETEKLVEDRNSRIKVLLEKCYSESVKDCQGCKDLEQQLRATKLETIAEKEDLTTEVYASGCLVDFDNRYIETLYQRLQTCRIASMLVPPHLDTEETKIECLQKACESLPRPFLAQEPHNKANLSREQQEITHLSTAAAIEHRRQLVGLHIQEVYTELRLARDELKSRNDDPSFAGDDYHATIDQEFRGIVRLLIDCHKLSDSYDFRKQHNQVRTDEP</sequence>
<dbReference type="RefSeq" id="XP_040881685.1">
    <property type="nucleotide sequence ID" value="XM_041027792.1"/>
</dbReference>
<dbReference type="HOGENOM" id="CLU_818832_0_0_1"/>
<organism evidence="3 4">
    <name type="scientific">Aureobasidium melanogenum (strain CBS 110374)</name>
    <name type="common">Aureobasidium pullulans var. melanogenum</name>
    <dbReference type="NCBI Taxonomy" id="1043003"/>
    <lineage>
        <taxon>Eukaryota</taxon>
        <taxon>Fungi</taxon>
        <taxon>Dikarya</taxon>
        <taxon>Ascomycota</taxon>
        <taxon>Pezizomycotina</taxon>
        <taxon>Dothideomycetes</taxon>
        <taxon>Dothideomycetidae</taxon>
        <taxon>Dothideales</taxon>
        <taxon>Saccotheciaceae</taxon>
        <taxon>Aureobasidium</taxon>
    </lineage>
</organism>
<feature type="compositionally biased region" description="Basic residues" evidence="2">
    <location>
        <begin position="1"/>
        <end position="10"/>
    </location>
</feature>
<dbReference type="GeneID" id="63921165"/>
<gene>
    <name evidence="3" type="ORF">M437DRAFT_82665</name>
</gene>
<feature type="compositionally biased region" description="Polar residues" evidence="2">
    <location>
        <begin position="45"/>
        <end position="55"/>
    </location>
</feature>
<feature type="compositionally biased region" description="Polar residues" evidence="2">
    <location>
        <begin position="11"/>
        <end position="21"/>
    </location>
</feature>
<evidence type="ECO:0000256" key="1">
    <source>
        <dbReference type="SAM" id="Coils"/>
    </source>
</evidence>
<proteinExistence type="predicted"/>
<evidence type="ECO:0000313" key="3">
    <source>
        <dbReference type="EMBL" id="KEQ64662.1"/>
    </source>
</evidence>
<evidence type="ECO:0000313" key="4">
    <source>
        <dbReference type="Proteomes" id="UP000030672"/>
    </source>
</evidence>
<feature type="region of interest" description="Disordered" evidence="2">
    <location>
        <begin position="1"/>
        <end position="55"/>
    </location>
</feature>
<protein>
    <submittedName>
        <fullName evidence="3">Uncharacterized protein</fullName>
    </submittedName>
</protein>